<dbReference type="GO" id="GO:0042613">
    <property type="term" value="C:MHC class II protein complex"/>
    <property type="evidence" value="ECO:0007669"/>
    <property type="project" value="InterPro"/>
</dbReference>
<keyword evidence="4 13" id="KW-0812">Transmembrane</keyword>
<sequence length="551" mass="61490">MSPNVPKPPPKPPPSSSQFLPVPPSSSQFLPVPPSSSQSVQFVPVRPSSSQFAMLPLLLAALGAPGAAPFVLQVASSCWLATDGSLVATNGSQDVEVALSRMPLVCGDLRGPRGGPCQQGGLLGTLGDTVAQALAQDSRWGQRLRQRRRLCQELPKMVWPPLRAPPRLRIVPERWGTALALTCYAWAFSPADITLTWLRNGVVPDATTGDIIGDIIGGTVGDTSRQSRALPVGDGTFRAQVTIQVPPGTSGDTFECLALHPGLEEPLRVTWAPGPSRRLSLLVAFSVLSLLLGLLLLLLGLRRFLRPGYSPLPGATHAGEEPLFSYFLSLFYHFLLLFVNFCPFPSLFVPFLPPFFLLFSHISPPLFHQRLSLFIGFLNLFLSLFSPFFSFFLPFYFVYHFCPFFLHFLNFFSLSGFFSLFPHRFTFSPFLLLFSPFFTFFFHFFITIYPFLSLFIAFFLLFSPFFRIFSPFLFSCCFFLPFFSFFISFLSIFVHFYPIFSLQVTPPSLVTPTQAASEDLPRMMTATRPKKPENHPKNLPQNPPQNPQISL</sequence>
<keyword evidence="8 13" id="KW-0472">Membrane</keyword>
<dbReference type="GO" id="GO:0005615">
    <property type="term" value="C:extracellular space"/>
    <property type="evidence" value="ECO:0007669"/>
    <property type="project" value="TreeGrafter"/>
</dbReference>
<dbReference type="InterPro" id="IPR003597">
    <property type="entry name" value="Ig_C1-set"/>
</dbReference>
<dbReference type="Gene3D" id="3.10.320.10">
    <property type="entry name" value="Class II Histocompatibility Antigen, M Beta Chain, Chain B, domain 1"/>
    <property type="match status" value="1"/>
</dbReference>
<keyword evidence="5" id="KW-0732">Signal</keyword>
<dbReference type="Proteomes" id="UP000007754">
    <property type="component" value="Unplaced"/>
</dbReference>
<feature type="compositionally biased region" description="Low complexity" evidence="12">
    <location>
        <begin position="16"/>
        <end position="33"/>
    </location>
</feature>
<dbReference type="InterPro" id="IPR011162">
    <property type="entry name" value="MHC_I/II-like_Ag-recog"/>
</dbReference>
<proteinExistence type="predicted"/>
<organism evidence="15 16">
    <name type="scientific">Taeniopygia guttata</name>
    <name type="common">Zebra finch</name>
    <name type="synonym">Poephila guttata</name>
    <dbReference type="NCBI Taxonomy" id="59729"/>
    <lineage>
        <taxon>Eukaryota</taxon>
        <taxon>Metazoa</taxon>
        <taxon>Chordata</taxon>
        <taxon>Craniata</taxon>
        <taxon>Vertebrata</taxon>
        <taxon>Euteleostomi</taxon>
        <taxon>Archelosauria</taxon>
        <taxon>Archosauria</taxon>
        <taxon>Dinosauria</taxon>
        <taxon>Saurischia</taxon>
        <taxon>Theropoda</taxon>
        <taxon>Coelurosauria</taxon>
        <taxon>Aves</taxon>
        <taxon>Neognathae</taxon>
        <taxon>Neoaves</taxon>
        <taxon>Telluraves</taxon>
        <taxon>Australaves</taxon>
        <taxon>Passeriformes</taxon>
        <taxon>Passeroidea</taxon>
        <taxon>Estrildidae</taxon>
        <taxon>Estrildinae</taxon>
        <taxon>Taeniopygia</taxon>
    </lineage>
</organism>
<comment type="subcellular location">
    <subcellularLocation>
        <location evidence="2">Cell membrane</location>
        <topology evidence="2">Single-pass type I membrane protein</topology>
    </subcellularLocation>
    <subcellularLocation>
        <location evidence="1">Endosome</location>
    </subcellularLocation>
</comment>
<dbReference type="InParanoid" id="A0A674GNI0"/>
<dbReference type="InterPro" id="IPR014745">
    <property type="entry name" value="MHC_II_a/b_N"/>
</dbReference>
<dbReference type="GeneTree" id="ENSGT00940000160381"/>
<dbReference type="Gene3D" id="2.60.40.10">
    <property type="entry name" value="Immunoglobulins"/>
    <property type="match status" value="1"/>
</dbReference>
<reference evidence="15" key="2">
    <citation type="submission" date="2025-09" db="UniProtKB">
        <authorList>
            <consortium name="Ensembl"/>
        </authorList>
    </citation>
    <scope>IDENTIFICATION</scope>
</reference>
<dbReference type="GO" id="GO:0009897">
    <property type="term" value="C:external side of plasma membrane"/>
    <property type="evidence" value="ECO:0007669"/>
    <property type="project" value="TreeGrafter"/>
</dbReference>
<evidence type="ECO:0000256" key="12">
    <source>
        <dbReference type="SAM" id="MobiDB-lite"/>
    </source>
</evidence>
<evidence type="ECO:0000256" key="4">
    <source>
        <dbReference type="ARBA" id="ARBA00022692"/>
    </source>
</evidence>
<feature type="transmembrane region" description="Helical" evidence="13">
    <location>
        <begin position="398"/>
        <end position="418"/>
    </location>
</feature>
<keyword evidence="11" id="KW-0393">Immunoglobulin domain</keyword>
<keyword evidence="3" id="KW-1003">Cell membrane</keyword>
<feature type="transmembrane region" description="Helical" evidence="13">
    <location>
        <begin position="330"/>
        <end position="359"/>
    </location>
</feature>
<dbReference type="InterPro" id="IPR007110">
    <property type="entry name" value="Ig-like_dom"/>
</dbReference>
<dbReference type="InterPro" id="IPR036179">
    <property type="entry name" value="Ig-like_dom_sf"/>
</dbReference>
<evidence type="ECO:0000256" key="11">
    <source>
        <dbReference type="ARBA" id="ARBA00023319"/>
    </source>
</evidence>
<feature type="transmembrane region" description="Helical" evidence="13">
    <location>
        <begin position="371"/>
        <end position="392"/>
    </location>
</feature>
<keyword evidence="9" id="KW-1015">Disulfide bond</keyword>
<evidence type="ECO:0000259" key="14">
    <source>
        <dbReference type="PROSITE" id="PS50835"/>
    </source>
</evidence>
<evidence type="ECO:0000256" key="10">
    <source>
        <dbReference type="ARBA" id="ARBA00023180"/>
    </source>
</evidence>
<dbReference type="GO" id="GO:0019882">
    <property type="term" value="P:antigen processing and presentation"/>
    <property type="evidence" value="ECO:0007669"/>
    <property type="project" value="InterPro"/>
</dbReference>
<dbReference type="GO" id="GO:0005768">
    <property type="term" value="C:endosome"/>
    <property type="evidence" value="ECO:0007669"/>
    <property type="project" value="UniProtKB-SubCell"/>
</dbReference>
<dbReference type="SMART" id="SM00407">
    <property type="entry name" value="IGc1"/>
    <property type="match status" value="1"/>
</dbReference>
<evidence type="ECO:0000313" key="16">
    <source>
        <dbReference type="Proteomes" id="UP000007754"/>
    </source>
</evidence>
<feature type="region of interest" description="Disordered" evidence="12">
    <location>
        <begin position="1"/>
        <end position="33"/>
    </location>
</feature>
<evidence type="ECO:0000256" key="6">
    <source>
        <dbReference type="ARBA" id="ARBA00022753"/>
    </source>
</evidence>
<dbReference type="AlphaFoldDB" id="A0A674GNI0"/>
<feature type="transmembrane region" description="Helical" evidence="13">
    <location>
        <begin position="279"/>
        <end position="301"/>
    </location>
</feature>
<evidence type="ECO:0000256" key="13">
    <source>
        <dbReference type="SAM" id="Phobius"/>
    </source>
</evidence>
<dbReference type="InterPro" id="IPR013783">
    <property type="entry name" value="Ig-like_fold"/>
</dbReference>
<feature type="transmembrane region" description="Helical" evidence="13">
    <location>
        <begin position="430"/>
        <end position="462"/>
    </location>
</feature>
<dbReference type="Ensembl" id="ENSTGUT00000042164.1">
    <property type="protein sequence ID" value="ENSTGUP00000024453.1"/>
    <property type="gene ID" value="ENSTGUG00000020023.1"/>
</dbReference>
<protein>
    <recommendedName>
        <fullName evidence="14">Ig-like domain-containing protein</fullName>
    </recommendedName>
</protein>
<evidence type="ECO:0000256" key="2">
    <source>
        <dbReference type="ARBA" id="ARBA00004251"/>
    </source>
</evidence>
<dbReference type="PANTHER" id="PTHR16675">
    <property type="entry name" value="MHC CLASS I-RELATED"/>
    <property type="match status" value="1"/>
</dbReference>
<keyword evidence="6" id="KW-0967">Endosome</keyword>
<feature type="compositionally biased region" description="Pro residues" evidence="12">
    <location>
        <begin position="541"/>
        <end position="551"/>
    </location>
</feature>
<evidence type="ECO:0000256" key="8">
    <source>
        <dbReference type="ARBA" id="ARBA00023136"/>
    </source>
</evidence>
<keyword evidence="10" id="KW-0325">Glycoprotein</keyword>
<dbReference type="InterPro" id="IPR050208">
    <property type="entry name" value="MHC_class-I_related"/>
</dbReference>
<dbReference type="SUPFAM" id="SSF54452">
    <property type="entry name" value="MHC antigen-recognition domain"/>
    <property type="match status" value="1"/>
</dbReference>
<reference evidence="15" key="1">
    <citation type="submission" date="2025-08" db="UniProtKB">
        <authorList>
            <consortium name="Ensembl"/>
        </authorList>
    </citation>
    <scope>IDENTIFICATION</scope>
</reference>
<dbReference type="PANTHER" id="PTHR16675:SF3">
    <property type="entry name" value="IGG RECEPTOR FCRN LARGE SUBUNIT P51"/>
    <property type="match status" value="1"/>
</dbReference>
<evidence type="ECO:0000256" key="7">
    <source>
        <dbReference type="ARBA" id="ARBA00022989"/>
    </source>
</evidence>
<keyword evidence="16" id="KW-1185">Reference proteome</keyword>
<feature type="domain" description="Ig-like" evidence="14">
    <location>
        <begin position="166"/>
        <end position="270"/>
    </location>
</feature>
<name>A0A674GNI0_TAEGU</name>
<evidence type="ECO:0000256" key="9">
    <source>
        <dbReference type="ARBA" id="ARBA00023157"/>
    </source>
</evidence>
<evidence type="ECO:0000256" key="5">
    <source>
        <dbReference type="ARBA" id="ARBA00022729"/>
    </source>
</evidence>
<feature type="transmembrane region" description="Helical" evidence="13">
    <location>
        <begin position="468"/>
        <end position="494"/>
    </location>
</feature>
<dbReference type="SUPFAM" id="SSF48726">
    <property type="entry name" value="Immunoglobulin"/>
    <property type="match status" value="1"/>
</dbReference>
<dbReference type="GO" id="GO:0006955">
    <property type="term" value="P:immune response"/>
    <property type="evidence" value="ECO:0007669"/>
    <property type="project" value="InterPro"/>
</dbReference>
<accession>A0A674GNI0</accession>
<dbReference type="PROSITE" id="PS50835">
    <property type="entry name" value="IG_LIKE"/>
    <property type="match status" value="1"/>
</dbReference>
<feature type="region of interest" description="Disordered" evidence="12">
    <location>
        <begin position="526"/>
        <end position="551"/>
    </location>
</feature>
<evidence type="ECO:0000313" key="15">
    <source>
        <dbReference type="Ensembl" id="ENSTGUP00000024453.1"/>
    </source>
</evidence>
<feature type="compositionally biased region" description="Pro residues" evidence="12">
    <location>
        <begin position="1"/>
        <end position="15"/>
    </location>
</feature>
<keyword evidence="7 13" id="KW-1133">Transmembrane helix</keyword>
<evidence type="ECO:0000256" key="3">
    <source>
        <dbReference type="ARBA" id="ARBA00022475"/>
    </source>
</evidence>
<evidence type="ECO:0000256" key="1">
    <source>
        <dbReference type="ARBA" id="ARBA00004177"/>
    </source>
</evidence>